<organism evidence="1 2">
    <name type="scientific">Paramecium pentaurelia</name>
    <dbReference type="NCBI Taxonomy" id="43138"/>
    <lineage>
        <taxon>Eukaryota</taxon>
        <taxon>Sar</taxon>
        <taxon>Alveolata</taxon>
        <taxon>Ciliophora</taxon>
        <taxon>Intramacronucleata</taxon>
        <taxon>Oligohymenophorea</taxon>
        <taxon>Peniculida</taxon>
        <taxon>Parameciidae</taxon>
        <taxon>Paramecium</taxon>
    </lineage>
</organism>
<accession>A0A8S1XLT8</accession>
<reference evidence="1" key="1">
    <citation type="submission" date="2021-01" db="EMBL/GenBank/DDBJ databases">
        <authorList>
            <consortium name="Genoscope - CEA"/>
            <person name="William W."/>
        </authorList>
    </citation>
    <scope>NUCLEOTIDE SEQUENCE</scope>
</reference>
<protein>
    <submittedName>
        <fullName evidence="1">Uncharacterized protein</fullName>
    </submittedName>
</protein>
<name>A0A8S1XLT8_9CILI</name>
<dbReference type="EMBL" id="CAJJDO010000129">
    <property type="protein sequence ID" value="CAD8201879.1"/>
    <property type="molecule type" value="Genomic_DNA"/>
</dbReference>
<proteinExistence type="predicted"/>
<sequence length="270" mass="32237">MEPEFKISDQILFKQTRTQQLLEDGIITTIFTNKKPKKYIVYTNNNNKYQFIKDQMKSNKQCLNTNDHSYNIEFQRILSQLIMQKNEDQLIEQLKTLLNRITFDQVIKAQNGPKIIYTTYQFLIMRKPTIIRNYPFITINLVIKQLKKLIIQIKKQLLQNFNLISQQQYSIKQKLSKENQITFKQMKEIKQIKKIQSIWEDSEKDEQPTAFYENFISNSSSFRPYKIDIKNHKLEQISLSETKATPKIDQIKNIYFKPIILLGPASHLQY</sequence>
<dbReference type="AlphaFoldDB" id="A0A8S1XLT8"/>
<dbReference type="Proteomes" id="UP000689195">
    <property type="component" value="Unassembled WGS sequence"/>
</dbReference>
<evidence type="ECO:0000313" key="1">
    <source>
        <dbReference type="EMBL" id="CAD8201879.1"/>
    </source>
</evidence>
<evidence type="ECO:0000313" key="2">
    <source>
        <dbReference type="Proteomes" id="UP000689195"/>
    </source>
</evidence>
<comment type="caution">
    <text evidence="1">The sequence shown here is derived from an EMBL/GenBank/DDBJ whole genome shotgun (WGS) entry which is preliminary data.</text>
</comment>
<keyword evidence="2" id="KW-1185">Reference proteome</keyword>
<gene>
    <name evidence="1" type="ORF">PPENT_87.1.T1290072</name>
</gene>